<feature type="chain" id="PRO_5004807773" evidence="1">
    <location>
        <begin position="21"/>
        <end position="64"/>
    </location>
</feature>
<evidence type="ECO:0000256" key="1">
    <source>
        <dbReference type="SAM" id="SignalP"/>
    </source>
</evidence>
<evidence type="ECO:0000313" key="3">
    <source>
        <dbReference type="Proteomes" id="UP000017836"/>
    </source>
</evidence>
<sequence length="64" mass="6884">MAGIFAILLLFLGSSTPGRARTLYGLDHGPSNFDVVRFGAVGNGKRDDSKVKAFTAHCYVKILL</sequence>
<gene>
    <name evidence="2" type="ORF">AMTR_s00300p00013710</name>
</gene>
<feature type="signal peptide" evidence="1">
    <location>
        <begin position="1"/>
        <end position="20"/>
    </location>
</feature>
<accession>W1PYV4</accession>
<dbReference type="Gramene" id="ERN12700">
    <property type="protein sequence ID" value="ERN12700"/>
    <property type="gene ID" value="AMTR_s00300p00013710"/>
</dbReference>
<evidence type="ECO:0000313" key="2">
    <source>
        <dbReference type="EMBL" id="ERN12700.1"/>
    </source>
</evidence>
<dbReference type="HOGENOM" id="CLU_2870616_0_0_1"/>
<dbReference type="Proteomes" id="UP000017836">
    <property type="component" value="Unassembled WGS sequence"/>
</dbReference>
<dbReference type="AlphaFoldDB" id="W1PYV4"/>
<organism evidence="2 3">
    <name type="scientific">Amborella trichopoda</name>
    <dbReference type="NCBI Taxonomy" id="13333"/>
    <lineage>
        <taxon>Eukaryota</taxon>
        <taxon>Viridiplantae</taxon>
        <taxon>Streptophyta</taxon>
        <taxon>Embryophyta</taxon>
        <taxon>Tracheophyta</taxon>
        <taxon>Spermatophyta</taxon>
        <taxon>Magnoliopsida</taxon>
        <taxon>Amborellales</taxon>
        <taxon>Amborellaceae</taxon>
        <taxon>Amborella</taxon>
    </lineage>
</organism>
<reference evidence="3" key="1">
    <citation type="journal article" date="2013" name="Science">
        <title>The Amborella genome and the evolution of flowering plants.</title>
        <authorList>
            <consortium name="Amborella Genome Project"/>
        </authorList>
    </citation>
    <scope>NUCLEOTIDE SEQUENCE [LARGE SCALE GENOMIC DNA]</scope>
</reference>
<proteinExistence type="predicted"/>
<name>W1PYV4_AMBTC</name>
<protein>
    <submittedName>
        <fullName evidence="2">Uncharacterized protein</fullName>
    </submittedName>
</protein>
<keyword evidence="3" id="KW-1185">Reference proteome</keyword>
<dbReference type="EMBL" id="KI392613">
    <property type="protein sequence ID" value="ERN12700.1"/>
    <property type="molecule type" value="Genomic_DNA"/>
</dbReference>
<keyword evidence="1" id="KW-0732">Signal</keyword>